<feature type="domain" description="HTH cro/C1-type" evidence="1">
    <location>
        <begin position="44"/>
        <end position="79"/>
    </location>
</feature>
<evidence type="ECO:0000259" key="1">
    <source>
        <dbReference type="PROSITE" id="PS50943"/>
    </source>
</evidence>
<dbReference type="Proteomes" id="UP001059934">
    <property type="component" value="Chromosome"/>
</dbReference>
<dbReference type="InterPro" id="IPR010982">
    <property type="entry name" value="Lambda_DNA-bd_dom_sf"/>
</dbReference>
<keyword evidence="3" id="KW-1185">Reference proteome</keyword>
<accession>A0ABY5TPZ9</accession>
<dbReference type="SUPFAM" id="SSF47413">
    <property type="entry name" value="lambda repressor-like DNA-binding domains"/>
    <property type="match status" value="1"/>
</dbReference>
<dbReference type="PROSITE" id="PS50943">
    <property type="entry name" value="HTH_CROC1"/>
    <property type="match status" value="1"/>
</dbReference>
<evidence type="ECO:0000313" key="2">
    <source>
        <dbReference type="EMBL" id="UVW34556.1"/>
    </source>
</evidence>
<dbReference type="Gene3D" id="1.10.260.40">
    <property type="entry name" value="lambda repressor-like DNA-binding domains"/>
    <property type="match status" value="1"/>
</dbReference>
<evidence type="ECO:0000313" key="3">
    <source>
        <dbReference type="Proteomes" id="UP001059934"/>
    </source>
</evidence>
<protein>
    <submittedName>
        <fullName evidence="2">Helix-turn-helix domain-containing protein</fullName>
    </submittedName>
</protein>
<dbReference type="InterPro" id="IPR001387">
    <property type="entry name" value="Cro/C1-type_HTH"/>
</dbReference>
<sequence length="83" mass="9938">MQRPNADSAYYDEFLQLQKKLQKRIVSLRKNGHLVQEDMADYELSLRQYQRMEQNPQAIVSLWQLFKIAKAHGLDIDEILRFD</sequence>
<dbReference type="CDD" id="cd00093">
    <property type="entry name" value="HTH_XRE"/>
    <property type="match status" value="1"/>
</dbReference>
<reference evidence="2" key="1">
    <citation type="submission" date="2022-08" db="EMBL/GenBank/DDBJ databases">
        <title>Catabolic pathway analysis in culturable SAR92 clade bacteria reveals their overlooked roles in DMSP degradation in coastal seas.</title>
        <authorList>
            <person name="He X."/>
            <person name="Zhang X."/>
            <person name="Zhang Y."/>
        </authorList>
    </citation>
    <scope>NUCLEOTIDE SEQUENCE</scope>
    <source>
        <strain evidence="2">H455</strain>
    </source>
</reference>
<gene>
    <name evidence="2" type="ORF">NYF23_11130</name>
</gene>
<name>A0ABY5TPZ9_9GAMM</name>
<proteinExistence type="predicted"/>
<dbReference type="EMBL" id="CP103416">
    <property type="protein sequence ID" value="UVW34556.1"/>
    <property type="molecule type" value="Genomic_DNA"/>
</dbReference>
<organism evidence="2 3">
    <name type="scientific">SAR92 clade bacterium H455</name>
    <dbReference type="NCBI Taxonomy" id="2974818"/>
    <lineage>
        <taxon>Bacteria</taxon>
        <taxon>Pseudomonadati</taxon>
        <taxon>Pseudomonadota</taxon>
        <taxon>Gammaproteobacteria</taxon>
        <taxon>Cellvibrionales</taxon>
        <taxon>Porticoccaceae</taxon>
        <taxon>SAR92 clade</taxon>
    </lineage>
</organism>